<gene>
    <name evidence="1" type="primary">RAP1GDS1</name>
    <name evidence="1" type="ORF">IWW36_005312</name>
</gene>
<sequence>SSQARLQLCLAEDLLRIFDVLKHYSLAGQDDEDGENESANVNDSPNSRTIDAVSRMIVSVTGEDRALALFDNKQVQNQLLDTICTYPINSPLATTAVLCLGNFARTDTHCEQLVSEHSDLINQLIRNWLTSAADVRARHAASGLLKNLCLPLPNRTALVSMGLPEAAASVIDTAVVPVQANAIGILRHLLSGPAAGQTVRCLVDSSDASAFGKLLETVRTTDIDAIRCEGTRLVAATVKRIYVRRDGTADPLQDVQAAMNSAGFDLVAPLVRLVVLDGQRHPLLQQEALVALSILAAAGRASDIVRLLDPSDCAELFPSLPRDAMDDEESSEPPPAFVEVLKKLLRQDGPVWPQSALQAKSLVSQLQAATKDLPVSNGLSILRSDIVPLL</sequence>
<dbReference type="InterPro" id="IPR016024">
    <property type="entry name" value="ARM-type_fold"/>
</dbReference>
<keyword evidence="2" id="KW-1185">Reference proteome</keyword>
<dbReference type="SUPFAM" id="SSF48371">
    <property type="entry name" value="ARM repeat"/>
    <property type="match status" value="1"/>
</dbReference>
<name>A0A9W8LY85_9FUNG</name>
<comment type="caution">
    <text evidence="1">The sequence shown here is derived from an EMBL/GenBank/DDBJ whole genome shotgun (WGS) entry which is preliminary data.</text>
</comment>
<protein>
    <submittedName>
        <fullName evidence="1">Rap1 GTPase-GDP dissociation stimulator 1</fullName>
    </submittedName>
</protein>
<dbReference type="InterPro" id="IPR011989">
    <property type="entry name" value="ARM-like"/>
</dbReference>
<accession>A0A9W8LY85</accession>
<dbReference type="PANTHER" id="PTHR10957">
    <property type="entry name" value="RAP1 GTPASE-GDP DISSOCIATION STIMULATOR 1"/>
    <property type="match status" value="1"/>
</dbReference>
<reference evidence="1" key="1">
    <citation type="submission" date="2022-07" db="EMBL/GenBank/DDBJ databases">
        <title>Phylogenomic reconstructions and comparative analyses of Kickxellomycotina fungi.</title>
        <authorList>
            <person name="Reynolds N.K."/>
            <person name="Stajich J.E."/>
            <person name="Barry K."/>
            <person name="Grigoriev I.V."/>
            <person name="Crous P."/>
            <person name="Smith M.E."/>
        </authorList>
    </citation>
    <scope>NUCLEOTIDE SEQUENCE</scope>
    <source>
        <strain evidence="1">NRRL 1566</strain>
    </source>
</reference>
<organism evidence="1 2">
    <name type="scientific">Coemansia brasiliensis</name>
    <dbReference type="NCBI Taxonomy" id="2650707"/>
    <lineage>
        <taxon>Eukaryota</taxon>
        <taxon>Fungi</taxon>
        <taxon>Fungi incertae sedis</taxon>
        <taxon>Zoopagomycota</taxon>
        <taxon>Kickxellomycotina</taxon>
        <taxon>Kickxellomycetes</taxon>
        <taxon>Kickxellales</taxon>
        <taxon>Kickxellaceae</taxon>
        <taxon>Coemansia</taxon>
    </lineage>
</organism>
<evidence type="ECO:0000313" key="2">
    <source>
        <dbReference type="Proteomes" id="UP001139887"/>
    </source>
</evidence>
<evidence type="ECO:0000313" key="1">
    <source>
        <dbReference type="EMBL" id="KAJ2844096.1"/>
    </source>
</evidence>
<dbReference type="OrthoDB" id="26149at2759"/>
<dbReference type="InterPro" id="IPR040144">
    <property type="entry name" value="RAP1GDS1"/>
</dbReference>
<dbReference type="Gene3D" id="1.25.10.10">
    <property type="entry name" value="Leucine-rich Repeat Variant"/>
    <property type="match status" value="1"/>
</dbReference>
<dbReference type="GO" id="GO:0005085">
    <property type="term" value="F:guanyl-nucleotide exchange factor activity"/>
    <property type="evidence" value="ECO:0007669"/>
    <property type="project" value="InterPro"/>
</dbReference>
<dbReference type="Proteomes" id="UP001139887">
    <property type="component" value="Unassembled WGS sequence"/>
</dbReference>
<dbReference type="AlphaFoldDB" id="A0A9W8LY85"/>
<dbReference type="EMBL" id="JANBUW010001189">
    <property type="protein sequence ID" value="KAJ2844096.1"/>
    <property type="molecule type" value="Genomic_DNA"/>
</dbReference>
<feature type="non-terminal residue" evidence="1">
    <location>
        <position position="1"/>
    </location>
</feature>
<proteinExistence type="predicted"/>